<name>A0A1R2C5E2_9CILI</name>
<dbReference type="Gene3D" id="1.10.510.10">
    <property type="entry name" value="Transferase(Phosphotransferase) domain 1"/>
    <property type="match status" value="1"/>
</dbReference>
<evidence type="ECO:0000313" key="5">
    <source>
        <dbReference type="EMBL" id="OMJ84233.1"/>
    </source>
</evidence>
<accession>A0A1R2C5E2</accession>
<dbReference type="InterPro" id="IPR000719">
    <property type="entry name" value="Prot_kinase_dom"/>
</dbReference>
<dbReference type="GO" id="GO:0004672">
    <property type="term" value="F:protein kinase activity"/>
    <property type="evidence" value="ECO:0007669"/>
    <property type="project" value="InterPro"/>
</dbReference>
<proteinExistence type="predicted"/>
<dbReference type="AlphaFoldDB" id="A0A1R2C5E2"/>
<dbReference type="SUPFAM" id="SSF56112">
    <property type="entry name" value="Protein kinase-like (PK-like)"/>
    <property type="match status" value="1"/>
</dbReference>
<feature type="compositionally biased region" description="Basic residues" evidence="3">
    <location>
        <begin position="316"/>
        <end position="325"/>
    </location>
</feature>
<dbReference type="PROSITE" id="PS50011">
    <property type="entry name" value="PROTEIN_KINASE_DOM"/>
    <property type="match status" value="1"/>
</dbReference>
<dbReference type="InterPro" id="IPR050235">
    <property type="entry name" value="CK1_Ser-Thr_kinase"/>
</dbReference>
<protein>
    <recommendedName>
        <fullName evidence="1">Casein kinase I</fullName>
    </recommendedName>
</protein>
<dbReference type="InterPro" id="IPR017441">
    <property type="entry name" value="Protein_kinase_ATP_BS"/>
</dbReference>
<sequence>MDEDKVINHRYQIQAELGKGGYGQVFKVLDLVKRFDVALKIDINSKGSVLQEAKILKELQGGEGIPKLYDTGKTPTSTYMVIQILGPSLSLSLKTMGSYNINTVTLIMLQAISRIEYVHSKGYIHRDIKPQQFLIGPQSTLYLVDFGIAKKFIIDNCHISFQSQCSRVGSCSYASINSHIGIRLSRRDDFESLVYMGIFLIRKFLPWFQDKRLDDNRKWSNAFQIKRDISEQDLFHSCPKQFAIMLSYIRSLKFEERPDYEYLRELINSIRNELSLTSTVLGLNFVSRKPYTVIVKKNEDELKKLMDSSHEEMKSHNKRRPKKSRTLIGHNKNNDLSDKFLKIPTMKESRYSISGNVSGSSTKPITQNEETIRNIYPEFTNRKKLFNSYNSFKSQFRSNSICKT</sequence>
<comment type="caution">
    <text evidence="5">The sequence shown here is derived from an EMBL/GenBank/DDBJ whole genome shotgun (WGS) entry which is preliminary data.</text>
</comment>
<dbReference type="PANTHER" id="PTHR11909">
    <property type="entry name" value="CASEIN KINASE-RELATED"/>
    <property type="match status" value="1"/>
</dbReference>
<keyword evidence="6" id="KW-1185">Reference proteome</keyword>
<feature type="binding site" evidence="2">
    <location>
        <position position="40"/>
    </location>
    <ligand>
        <name>ATP</name>
        <dbReference type="ChEBI" id="CHEBI:30616"/>
    </ligand>
</feature>
<dbReference type="EMBL" id="MPUH01000276">
    <property type="protein sequence ID" value="OMJ84233.1"/>
    <property type="molecule type" value="Genomic_DNA"/>
</dbReference>
<dbReference type="SMART" id="SM00220">
    <property type="entry name" value="S_TKc"/>
    <property type="match status" value="1"/>
</dbReference>
<evidence type="ECO:0000256" key="1">
    <source>
        <dbReference type="ARBA" id="ARBA00023860"/>
    </source>
</evidence>
<keyword evidence="2" id="KW-0547">Nucleotide-binding</keyword>
<dbReference type="Proteomes" id="UP000187209">
    <property type="component" value="Unassembled WGS sequence"/>
</dbReference>
<evidence type="ECO:0000256" key="3">
    <source>
        <dbReference type="SAM" id="MobiDB-lite"/>
    </source>
</evidence>
<gene>
    <name evidence="5" type="ORF">SteCoe_14721</name>
</gene>
<dbReference type="OrthoDB" id="5979581at2759"/>
<evidence type="ECO:0000259" key="4">
    <source>
        <dbReference type="PROSITE" id="PS50011"/>
    </source>
</evidence>
<keyword evidence="2" id="KW-0067">ATP-binding</keyword>
<dbReference type="PROSITE" id="PS00107">
    <property type="entry name" value="PROTEIN_KINASE_ATP"/>
    <property type="match status" value="1"/>
</dbReference>
<feature type="domain" description="Protein kinase" evidence="4">
    <location>
        <begin position="11"/>
        <end position="267"/>
    </location>
</feature>
<feature type="region of interest" description="Disordered" evidence="3">
    <location>
        <begin position="307"/>
        <end position="335"/>
    </location>
</feature>
<dbReference type="GO" id="GO:0005524">
    <property type="term" value="F:ATP binding"/>
    <property type="evidence" value="ECO:0007669"/>
    <property type="project" value="UniProtKB-UniRule"/>
</dbReference>
<dbReference type="Pfam" id="PF00069">
    <property type="entry name" value="Pkinase"/>
    <property type="match status" value="1"/>
</dbReference>
<evidence type="ECO:0000256" key="2">
    <source>
        <dbReference type="PROSITE-ProRule" id="PRU10141"/>
    </source>
</evidence>
<evidence type="ECO:0000313" key="6">
    <source>
        <dbReference type="Proteomes" id="UP000187209"/>
    </source>
</evidence>
<dbReference type="InterPro" id="IPR011009">
    <property type="entry name" value="Kinase-like_dom_sf"/>
</dbReference>
<reference evidence="5 6" key="1">
    <citation type="submission" date="2016-11" db="EMBL/GenBank/DDBJ databases">
        <title>The macronuclear genome of Stentor coeruleus: a giant cell with tiny introns.</title>
        <authorList>
            <person name="Slabodnick M."/>
            <person name="Ruby J.G."/>
            <person name="Reiff S.B."/>
            <person name="Swart E.C."/>
            <person name="Gosai S."/>
            <person name="Prabakaran S."/>
            <person name="Witkowska E."/>
            <person name="Larue G.E."/>
            <person name="Fisher S."/>
            <person name="Freeman R.M."/>
            <person name="Gunawardena J."/>
            <person name="Chu W."/>
            <person name="Stover N.A."/>
            <person name="Gregory B.D."/>
            <person name="Nowacki M."/>
            <person name="Derisi J."/>
            <person name="Roy S.W."/>
            <person name="Marshall W.F."/>
            <person name="Sood P."/>
        </authorList>
    </citation>
    <scope>NUCLEOTIDE SEQUENCE [LARGE SCALE GENOMIC DNA]</scope>
    <source>
        <strain evidence="5">WM001</strain>
    </source>
</reference>
<organism evidence="5 6">
    <name type="scientific">Stentor coeruleus</name>
    <dbReference type="NCBI Taxonomy" id="5963"/>
    <lineage>
        <taxon>Eukaryota</taxon>
        <taxon>Sar</taxon>
        <taxon>Alveolata</taxon>
        <taxon>Ciliophora</taxon>
        <taxon>Postciliodesmatophora</taxon>
        <taxon>Heterotrichea</taxon>
        <taxon>Heterotrichida</taxon>
        <taxon>Stentoridae</taxon>
        <taxon>Stentor</taxon>
    </lineage>
</organism>